<name>A0A0G0Z252_9BACT</name>
<dbReference type="SUPFAM" id="SSF69593">
    <property type="entry name" value="Glycerol-3-phosphate (1)-acyltransferase"/>
    <property type="match status" value="1"/>
</dbReference>
<evidence type="ECO:0000259" key="1">
    <source>
        <dbReference type="Pfam" id="PF01553"/>
    </source>
</evidence>
<dbReference type="GO" id="GO:0016746">
    <property type="term" value="F:acyltransferase activity"/>
    <property type="evidence" value="ECO:0007669"/>
    <property type="project" value="InterPro"/>
</dbReference>
<accession>A0A0G0Z252</accession>
<comment type="caution">
    <text evidence="2">The sequence shown here is derived from an EMBL/GenBank/DDBJ whole genome shotgun (WGS) entry which is preliminary data.</text>
</comment>
<evidence type="ECO:0000313" key="2">
    <source>
        <dbReference type="EMBL" id="KKS42844.1"/>
    </source>
</evidence>
<reference evidence="2 3" key="1">
    <citation type="journal article" date="2015" name="Nature">
        <title>rRNA introns, odd ribosomes, and small enigmatic genomes across a large radiation of phyla.</title>
        <authorList>
            <person name="Brown C.T."/>
            <person name="Hug L.A."/>
            <person name="Thomas B.C."/>
            <person name="Sharon I."/>
            <person name="Castelle C.J."/>
            <person name="Singh A."/>
            <person name="Wilkins M.J."/>
            <person name="Williams K.H."/>
            <person name="Banfield J.F."/>
        </authorList>
    </citation>
    <scope>NUCLEOTIDE SEQUENCE [LARGE SCALE GENOMIC DNA]</scope>
</reference>
<evidence type="ECO:0000313" key="3">
    <source>
        <dbReference type="Proteomes" id="UP000033854"/>
    </source>
</evidence>
<sequence length="278" mass="31061">MGVHFIILVYYHSMPIAPELKKLPEIIGKFNRAGMTSELINALIKEETNRDLVEDARRLMVEFGGDKLVNIQGLENIPKKTGCLVVFNHPNMDVLLPALLSLMVKVHDNGGHTPTILMGGEIPLLAKFNDTYPLPGSIKLINKFHRLYPENIISVPISTKRKDYHSGRFLAIRKTMIALKNGNMVVVSPEGHVEKDNVISPIDTLHSGSGGLSIMASNLGIPVVPVGIWEMHKGEQANVNIGKPFFVKTKDKEEAVCELMYRVSQVMPEKFRGQFEWE</sequence>
<dbReference type="InterPro" id="IPR002123">
    <property type="entry name" value="Plipid/glycerol_acylTrfase"/>
</dbReference>
<dbReference type="AlphaFoldDB" id="A0A0G0Z252"/>
<dbReference type="EMBL" id="LCDA01000005">
    <property type="protein sequence ID" value="KKS42844.1"/>
    <property type="molecule type" value="Genomic_DNA"/>
</dbReference>
<proteinExistence type="predicted"/>
<dbReference type="Proteomes" id="UP000033854">
    <property type="component" value="Unassembled WGS sequence"/>
</dbReference>
<protein>
    <recommendedName>
        <fullName evidence="1">Phospholipid/glycerol acyltransferase domain-containing protein</fullName>
    </recommendedName>
</protein>
<feature type="domain" description="Phospholipid/glycerol acyltransferase" evidence="1">
    <location>
        <begin position="69"/>
        <end position="229"/>
    </location>
</feature>
<organism evidence="2 3">
    <name type="scientific">Candidatus Collierbacteria bacterium GW2011_GWA2_42_17</name>
    <dbReference type="NCBI Taxonomy" id="1618378"/>
    <lineage>
        <taxon>Bacteria</taxon>
        <taxon>Candidatus Collieribacteriota</taxon>
    </lineage>
</organism>
<gene>
    <name evidence="2" type="ORF">UV06_C0005G0038</name>
</gene>
<dbReference type="Pfam" id="PF01553">
    <property type="entry name" value="Acyltransferase"/>
    <property type="match status" value="1"/>
</dbReference>